<dbReference type="KEGG" id="asem:NNL22_00510"/>
<protein>
    <submittedName>
        <fullName evidence="2">DUF1439 domain-containing protein</fullName>
    </submittedName>
</protein>
<gene>
    <name evidence="2" type="ORF">NNL22_00510</name>
</gene>
<feature type="transmembrane region" description="Helical" evidence="1">
    <location>
        <begin position="21"/>
        <end position="43"/>
    </location>
</feature>
<dbReference type="RefSeq" id="WP_251811073.1">
    <property type="nucleotide sequence ID" value="NZ_CP101527.1"/>
</dbReference>
<keyword evidence="1" id="KW-1133">Transmembrane helix</keyword>
<keyword evidence="1" id="KW-0812">Transmembrane</keyword>
<sequence>MSMFSTVHHRLTTLRGAGVALLRHFSILLKSIAIIFGAIVLLGCNEKQQTSLFLKESEIQAGVKAQMPISGLVSVQIHIPDEVASLSGFFAERVVSDPIVEARIELDEVDVSLKSGEAQTAGHLVLLAEPIIRTNLLGIDIAEPLNIELSGQLQLTDQKLYFEPQSLKENGSFFLNNFVPDEYRSQFIENVNDWFVAYFSAYPLYQFTPDSRLTATEIDATTPVIEDDLVRFLP</sequence>
<dbReference type="AlphaFoldDB" id="A0A9E8HLZ4"/>
<organism evidence="2 3">
    <name type="scientific">Alkalimarinus sediminis</name>
    <dbReference type="NCBI Taxonomy" id="1632866"/>
    <lineage>
        <taxon>Bacteria</taxon>
        <taxon>Pseudomonadati</taxon>
        <taxon>Pseudomonadota</taxon>
        <taxon>Gammaproteobacteria</taxon>
        <taxon>Alteromonadales</taxon>
        <taxon>Alteromonadaceae</taxon>
        <taxon>Alkalimarinus</taxon>
    </lineage>
</organism>
<accession>A0A9E8HLZ4</accession>
<evidence type="ECO:0000313" key="2">
    <source>
        <dbReference type="EMBL" id="UZW75123.1"/>
    </source>
</evidence>
<evidence type="ECO:0000256" key="1">
    <source>
        <dbReference type="SAM" id="Phobius"/>
    </source>
</evidence>
<proteinExistence type="predicted"/>
<dbReference type="Proteomes" id="UP001164472">
    <property type="component" value="Chromosome"/>
</dbReference>
<evidence type="ECO:0000313" key="3">
    <source>
        <dbReference type="Proteomes" id="UP001164472"/>
    </source>
</evidence>
<dbReference type="EMBL" id="CP101527">
    <property type="protein sequence ID" value="UZW75123.1"/>
    <property type="molecule type" value="Genomic_DNA"/>
</dbReference>
<name>A0A9E8HLZ4_9ALTE</name>
<keyword evidence="1" id="KW-0472">Membrane</keyword>
<keyword evidence="3" id="KW-1185">Reference proteome</keyword>
<reference evidence="2" key="1">
    <citation type="submission" date="2022-07" db="EMBL/GenBank/DDBJ databases">
        <title>Alkalimarinus sp. nov., isolated from gut of a Alitta virens.</title>
        <authorList>
            <person name="Yang A.I."/>
            <person name="Shin N.-R."/>
        </authorList>
    </citation>
    <scope>NUCLEOTIDE SEQUENCE</scope>
    <source>
        <strain evidence="2">FA028</strain>
    </source>
</reference>